<organism evidence="7 8">
    <name type="scientific">Fusobacterium nucleatum subsp. polymorphum</name>
    <name type="common">Fusobacterium polymorphum</name>
    <dbReference type="NCBI Taxonomy" id="76857"/>
    <lineage>
        <taxon>Bacteria</taxon>
        <taxon>Fusobacteriati</taxon>
        <taxon>Fusobacteriota</taxon>
        <taxon>Fusobacteriia</taxon>
        <taxon>Fusobacteriales</taxon>
        <taxon>Fusobacteriaceae</taxon>
        <taxon>Fusobacterium</taxon>
    </lineage>
</organism>
<comment type="caution">
    <text evidence="7">The sequence shown here is derived from an EMBL/GenBank/DDBJ whole genome shotgun (WGS) entry which is preliminary data.</text>
</comment>
<dbReference type="PANTHER" id="PTHR42770:SF15">
    <property type="entry name" value="GLUTAMATE_GAMMA-AMINOBUTYRATE ANTIPORTER-RELATED"/>
    <property type="match status" value="1"/>
</dbReference>
<dbReference type="PIRSF" id="PIRSF006060">
    <property type="entry name" value="AA_transporter"/>
    <property type="match status" value="1"/>
</dbReference>
<comment type="subcellular location">
    <subcellularLocation>
        <location evidence="1">Cell membrane</location>
        <topology evidence="1">Multi-pass membrane protein</topology>
    </subcellularLocation>
</comment>
<dbReference type="EMBL" id="NHRT01000001">
    <property type="protein sequence ID" value="OWP24991.1"/>
    <property type="molecule type" value="Genomic_DNA"/>
</dbReference>
<keyword evidence="6" id="KW-0472">Membrane</keyword>
<keyword evidence="4" id="KW-0812">Transmembrane</keyword>
<dbReference type="RefSeq" id="WP_005896840.1">
    <property type="nucleotide sequence ID" value="NZ_CP013328.1"/>
</dbReference>
<dbReference type="GO" id="GO:0005886">
    <property type="term" value="C:plasma membrane"/>
    <property type="evidence" value="ECO:0007669"/>
    <property type="project" value="UniProtKB-SubCell"/>
</dbReference>
<evidence type="ECO:0000256" key="1">
    <source>
        <dbReference type="ARBA" id="ARBA00004651"/>
    </source>
</evidence>
<dbReference type="AlphaFoldDB" id="A0A0D6G519"/>
<sequence>MNKDNLKNSSPIQKNTLSVFQIAVMTTISVASLRTLPPMAEEGRASILMYIIPAILFLIPTSLVSAEFATTYKGGVYVWIREAFGNRMGFVAIWLQWIQNVVWYPVQLAFVAAALAFTINRGDLSNSGLFTAIVIIVVYWFSTFLAFKGGNLFAKVSSIGGMIGVLIPGAVLIILGLLWVAQGQPVSESYLQSSYIPKITGISSLVLIVSNVLSYAGMEMNAVHAGQMENPKKNFTKAIALAFILILCVFIFPTLSIAMAVPADKLGMANGIMVAFQEFFEKFHMSWMSNIMSGAMFFGAIASVVTWVAGPSKGLLDAGRTGLLPPILQKVNKNNIQINILIFQGIIVTILAMIYVLFPNVSDVFIALIGMAAALYVVMYMLMFAAVIVLRKKEPSIERGYKVPAVKFVSGIGFISCALAFIMSFVPTTNEAAIPRNMYPIIVAIVVFLLGIPPFVFYVFKKPSWDMRTTQEKGEKPIH</sequence>
<reference evidence="7 8" key="1">
    <citation type="submission" date="2017-05" db="EMBL/GenBank/DDBJ databases">
        <title>Genome sequencing of Fusobacterium nucleatum subsp. polymorphum KCOM 1001 (=ChDC F119).</title>
        <authorList>
            <person name="Kook J.-K."/>
            <person name="Park S.-N."/>
            <person name="Lim Y.K."/>
            <person name="Roh H."/>
        </authorList>
    </citation>
    <scope>NUCLEOTIDE SEQUENCE [LARGE SCALE GENOMIC DNA]</scope>
    <source>
        <strain evidence="7 8">KCOM 1001</strain>
    </source>
</reference>
<gene>
    <name evidence="7" type="ORF">CA839_03035</name>
</gene>
<evidence type="ECO:0000256" key="2">
    <source>
        <dbReference type="ARBA" id="ARBA00022448"/>
    </source>
</evidence>
<dbReference type="InterPro" id="IPR002293">
    <property type="entry name" value="AA/rel_permease1"/>
</dbReference>
<protein>
    <submittedName>
        <fullName evidence="7">Amino acid:proton antiporter</fullName>
    </submittedName>
</protein>
<evidence type="ECO:0000256" key="5">
    <source>
        <dbReference type="ARBA" id="ARBA00022989"/>
    </source>
</evidence>
<keyword evidence="3" id="KW-1003">Cell membrane</keyword>
<accession>A0A0D6G519</accession>
<evidence type="ECO:0000256" key="3">
    <source>
        <dbReference type="ARBA" id="ARBA00022475"/>
    </source>
</evidence>
<dbReference type="InterPro" id="IPR050367">
    <property type="entry name" value="APC_superfamily"/>
</dbReference>
<evidence type="ECO:0000313" key="8">
    <source>
        <dbReference type="Proteomes" id="UP000197470"/>
    </source>
</evidence>
<evidence type="ECO:0000313" key="7">
    <source>
        <dbReference type="EMBL" id="OWP24991.1"/>
    </source>
</evidence>
<keyword evidence="5" id="KW-1133">Transmembrane helix</keyword>
<proteinExistence type="predicted"/>
<dbReference type="PANTHER" id="PTHR42770">
    <property type="entry name" value="AMINO ACID TRANSPORTER-RELATED"/>
    <property type="match status" value="1"/>
</dbReference>
<dbReference type="Pfam" id="PF13520">
    <property type="entry name" value="AA_permease_2"/>
    <property type="match status" value="1"/>
</dbReference>
<evidence type="ECO:0000256" key="6">
    <source>
        <dbReference type="ARBA" id="ARBA00023136"/>
    </source>
</evidence>
<evidence type="ECO:0000256" key="4">
    <source>
        <dbReference type="ARBA" id="ARBA00022692"/>
    </source>
</evidence>
<dbReference type="GeneID" id="45635002"/>
<dbReference type="Proteomes" id="UP000197470">
    <property type="component" value="Unassembled WGS sequence"/>
</dbReference>
<keyword evidence="2" id="KW-0813">Transport</keyword>
<dbReference type="Gene3D" id="1.20.1740.10">
    <property type="entry name" value="Amino acid/polyamine transporter I"/>
    <property type="match status" value="1"/>
</dbReference>
<name>A0A0D6G519_FUSNP</name>
<dbReference type="GO" id="GO:0022857">
    <property type="term" value="F:transmembrane transporter activity"/>
    <property type="evidence" value="ECO:0007669"/>
    <property type="project" value="InterPro"/>
</dbReference>
<dbReference type="KEGG" id="fpol:ERS445057_01223"/>